<dbReference type="InterPro" id="IPR000792">
    <property type="entry name" value="Tscrpt_reg_LuxR_C"/>
</dbReference>
<evidence type="ECO:0000256" key="5">
    <source>
        <dbReference type="PROSITE-ProRule" id="PRU00169"/>
    </source>
</evidence>
<keyword evidence="4" id="KW-0804">Transcription</keyword>
<dbReference type="PANTHER" id="PTHR43214:SF24">
    <property type="entry name" value="TRANSCRIPTIONAL REGULATORY PROTEIN NARL-RELATED"/>
    <property type="match status" value="1"/>
</dbReference>
<dbReference type="Pfam" id="PF00072">
    <property type="entry name" value="Response_reg"/>
    <property type="match status" value="1"/>
</dbReference>
<evidence type="ECO:0000313" key="9">
    <source>
        <dbReference type="Proteomes" id="UP001501791"/>
    </source>
</evidence>
<reference evidence="9" key="1">
    <citation type="journal article" date="2019" name="Int. J. Syst. Evol. Microbiol.">
        <title>The Global Catalogue of Microorganisms (GCM) 10K type strain sequencing project: providing services to taxonomists for standard genome sequencing and annotation.</title>
        <authorList>
            <consortium name="The Broad Institute Genomics Platform"/>
            <consortium name="The Broad Institute Genome Sequencing Center for Infectious Disease"/>
            <person name="Wu L."/>
            <person name="Ma J."/>
        </authorList>
    </citation>
    <scope>NUCLEOTIDE SEQUENCE [LARGE SCALE GENOMIC DNA]</scope>
    <source>
        <strain evidence="9">JCM 13319</strain>
    </source>
</reference>
<accession>A0ABP4N9F7</accession>
<dbReference type="Proteomes" id="UP001501791">
    <property type="component" value="Unassembled WGS sequence"/>
</dbReference>
<evidence type="ECO:0000256" key="1">
    <source>
        <dbReference type="ARBA" id="ARBA00022553"/>
    </source>
</evidence>
<gene>
    <name evidence="8" type="ORF">GCM10009691_35370</name>
</gene>
<dbReference type="Gene3D" id="3.40.50.2300">
    <property type="match status" value="1"/>
</dbReference>
<dbReference type="InterPro" id="IPR016032">
    <property type="entry name" value="Sig_transdc_resp-reg_C-effctor"/>
</dbReference>
<evidence type="ECO:0000259" key="6">
    <source>
        <dbReference type="PROSITE" id="PS50043"/>
    </source>
</evidence>
<dbReference type="RefSeq" id="WP_015780267.1">
    <property type="nucleotide sequence ID" value="NZ_BAAALY010000016.1"/>
</dbReference>
<dbReference type="InterPro" id="IPR039420">
    <property type="entry name" value="WalR-like"/>
</dbReference>
<keyword evidence="2" id="KW-0805">Transcription regulation</keyword>
<dbReference type="SMART" id="SM00421">
    <property type="entry name" value="HTH_LUXR"/>
    <property type="match status" value="1"/>
</dbReference>
<dbReference type="SUPFAM" id="SSF52172">
    <property type="entry name" value="CheY-like"/>
    <property type="match status" value="1"/>
</dbReference>
<dbReference type="EMBL" id="BAAALY010000016">
    <property type="protein sequence ID" value="GAA1558206.1"/>
    <property type="molecule type" value="Genomic_DNA"/>
</dbReference>
<dbReference type="SMART" id="SM00448">
    <property type="entry name" value="REC"/>
    <property type="match status" value="1"/>
</dbReference>
<keyword evidence="3" id="KW-0238">DNA-binding</keyword>
<keyword evidence="1 5" id="KW-0597">Phosphoprotein</keyword>
<feature type="domain" description="Response regulatory" evidence="7">
    <location>
        <begin position="3"/>
        <end position="119"/>
    </location>
</feature>
<protein>
    <submittedName>
        <fullName evidence="8">Response regulator transcription factor</fullName>
    </submittedName>
</protein>
<dbReference type="CDD" id="cd17535">
    <property type="entry name" value="REC_NarL-like"/>
    <property type="match status" value="1"/>
</dbReference>
<evidence type="ECO:0000256" key="4">
    <source>
        <dbReference type="ARBA" id="ARBA00023163"/>
    </source>
</evidence>
<evidence type="ECO:0000256" key="2">
    <source>
        <dbReference type="ARBA" id="ARBA00023015"/>
    </source>
</evidence>
<dbReference type="SUPFAM" id="SSF46894">
    <property type="entry name" value="C-terminal effector domain of the bipartite response regulators"/>
    <property type="match status" value="1"/>
</dbReference>
<dbReference type="Pfam" id="PF00196">
    <property type="entry name" value="GerE"/>
    <property type="match status" value="1"/>
</dbReference>
<evidence type="ECO:0000256" key="3">
    <source>
        <dbReference type="ARBA" id="ARBA00023125"/>
    </source>
</evidence>
<comment type="caution">
    <text evidence="8">The sequence shown here is derived from an EMBL/GenBank/DDBJ whole genome shotgun (WGS) entry which is preliminary data.</text>
</comment>
<dbReference type="CDD" id="cd06170">
    <property type="entry name" value="LuxR_C_like"/>
    <property type="match status" value="1"/>
</dbReference>
<dbReference type="PANTHER" id="PTHR43214">
    <property type="entry name" value="TWO-COMPONENT RESPONSE REGULATOR"/>
    <property type="match status" value="1"/>
</dbReference>
<proteinExistence type="predicted"/>
<keyword evidence="9" id="KW-1185">Reference proteome</keyword>
<dbReference type="InterPro" id="IPR011006">
    <property type="entry name" value="CheY-like_superfamily"/>
</dbReference>
<name>A0ABP4N9F7_9MICO</name>
<feature type="domain" description="HTH luxR-type" evidence="6">
    <location>
        <begin position="152"/>
        <end position="217"/>
    </location>
</feature>
<dbReference type="InterPro" id="IPR001789">
    <property type="entry name" value="Sig_transdc_resp-reg_receiver"/>
</dbReference>
<evidence type="ECO:0000259" key="7">
    <source>
        <dbReference type="PROSITE" id="PS50110"/>
    </source>
</evidence>
<sequence>MITIGLADDEPLFTAGLAMILDAQSDMRVVWQAIDGADAIRRHDHVAPSILLLDIQMPTLDGLAATQRLITAGTASKIIILTTFDTDEYVLTAIESGASGFLVKNTAPDDVVAAIRTVHDGDAVISPGPTRRLFTTFRKRPGGSAADASPTDIRLADELTPRECDILALVARGRTNQEICDELWLTMPTIKTHIGNLRAKTQSRDRVQLALFALRVGIAELT</sequence>
<dbReference type="PROSITE" id="PS50043">
    <property type="entry name" value="HTH_LUXR_2"/>
    <property type="match status" value="1"/>
</dbReference>
<feature type="modified residue" description="4-aspartylphosphate" evidence="5">
    <location>
        <position position="54"/>
    </location>
</feature>
<dbReference type="PRINTS" id="PR00038">
    <property type="entry name" value="HTHLUXR"/>
</dbReference>
<dbReference type="PROSITE" id="PS50110">
    <property type="entry name" value="RESPONSE_REGULATORY"/>
    <property type="match status" value="1"/>
</dbReference>
<dbReference type="InterPro" id="IPR058245">
    <property type="entry name" value="NreC/VraR/RcsB-like_REC"/>
</dbReference>
<evidence type="ECO:0000313" key="8">
    <source>
        <dbReference type="EMBL" id="GAA1558206.1"/>
    </source>
</evidence>
<organism evidence="8 9">
    <name type="scientific">Brevibacterium picturae</name>
    <dbReference type="NCBI Taxonomy" id="260553"/>
    <lineage>
        <taxon>Bacteria</taxon>
        <taxon>Bacillati</taxon>
        <taxon>Actinomycetota</taxon>
        <taxon>Actinomycetes</taxon>
        <taxon>Micrococcales</taxon>
        <taxon>Brevibacteriaceae</taxon>
        <taxon>Brevibacterium</taxon>
    </lineage>
</organism>